<keyword evidence="5" id="KW-1185">Reference proteome</keyword>
<dbReference type="InterPro" id="IPR013785">
    <property type="entry name" value="Aldolase_TIM"/>
</dbReference>
<protein>
    <recommendedName>
        <fullName evidence="3">Fructose-bisphosphate aldolase</fullName>
        <shortName evidence="3">FBP aldolase</shortName>
        <ecNumber evidence="3">4.1.2.13</ecNumber>
    </recommendedName>
</protein>
<sequence>MGELSDNATLKILRAAEEGGYGVACVNCYNMDAVIGALRAAEKKQSPVMIQVFPWSIQQFGSVFINFCADAIRQCKVPASLHLDHAMREEDIKAAMELPFDSIMVDMSRHSEEDNVRLTKAFAVECAKRGIATEAELGRIDGGEDGVMGDEDIEALMTKPEDAVAYIKETGVNMLAPSFGNIHGDYPPEGPEAFVKFNVLKDVKQALASHKIPIVLHGTNDFNDNMMKKCVEYGVVKFNVNKVVAEEYYKFVENNFNKIELTKVIEGGLDRFQKGVEQLMDAIGSTNKA</sequence>
<dbReference type="PANTHER" id="PTHR30304">
    <property type="entry name" value="D-TAGATOSE-1,6-BISPHOSPHATE ALDOLASE"/>
    <property type="match status" value="1"/>
</dbReference>
<evidence type="ECO:0000256" key="1">
    <source>
        <dbReference type="PIRSR" id="PIRSR001359-1"/>
    </source>
</evidence>
<dbReference type="PIRSF" id="PIRSF001359">
    <property type="entry name" value="F_bP_aldolase_II"/>
    <property type="match status" value="1"/>
</dbReference>
<dbReference type="GO" id="GO:0008270">
    <property type="term" value="F:zinc ion binding"/>
    <property type="evidence" value="ECO:0007669"/>
    <property type="project" value="UniProtKB-UniRule"/>
</dbReference>
<dbReference type="UniPathway" id="UPA00109">
    <property type="reaction ID" value="UER00183"/>
</dbReference>
<keyword evidence="3" id="KW-0456">Lyase</keyword>
<dbReference type="EC" id="4.1.2.13" evidence="3"/>
<dbReference type="AlphaFoldDB" id="A0A642V4Z2"/>
<keyword evidence="3" id="KW-0324">Glycolysis</keyword>
<dbReference type="InterPro" id="IPR050246">
    <property type="entry name" value="Class_II_FBP_aldolase"/>
</dbReference>
<dbReference type="EMBL" id="SWFS01000222">
    <property type="protein sequence ID" value="KAA8913690.1"/>
    <property type="molecule type" value="Genomic_DNA"/>
</dbReference>
<feature type="binding site" evidence="2">
    <location>
        <position position="85"/>
    </location>
    <ligand>
        <name>Zn(2+)</name>
        <dbReference type="ChEBI" id="CHEBI:29105"/>
        <label>1</label>
        <note>catalytic</note>
    </ligand>
</feature>
<feature type="binding site" evidence="2">
    <location>
        <position position="217"/>
    </location>
    <ligand>
        <name>Zn(2+)</name>
        <dbReference type="ChEBI" id="CHEBI:29105"/>
        <label>1</label>
        <note>catalytic</note>
    </ligand>
</feature>
<feature type="binding site" evidence="2">
    <location>
        <position position="183"/>
    </location>
    <ligand>
        <name>Zn(2+)</name>
        <dbReference type="ChEBI" id="CHEBI:29105"/>
        <label>1</label>
        <note>catalytic</note>
    </ligand>
</feature>
<reference evidence="4" key="1">
    <citation type="journal article" date="2019" name="G3 (Bethesda)">
        <title>Genome Assemblies of Two Rare Opportunistic Yeast Pathogens: Diutina rugosa (syn. Candida rugosa) and Trichomonascus ciferrii (syn. Candida ciferrii).</title>
        <authorList>
            <person name="Mixao V."/>
            <person name="Saus E."/>
            <person name="Hansen A.P."/>
            <person name="Lass-Florl C."/>
            <person name="Gabaldon T."/>
        </authorList>
    </citation>
    <scope>NUCLEOTIDE SEQUENCE</scope>
    <source>
        <strain evidence="4">CBS 4856</strain>
    </source>
</reference>
<evidence type="ECO:0000256" key="3">
    <source>
        <dbReference type="RuleBase" id="RU366023"/>
    </source>
</evidence>
<comment type="pathway">
    <text evidence="3">Carbohydrate degradation; glycolysis; D-glyceraldehyde 3-phosphate and glycerone phosphate from D-glucose: step 4/4.</text>
</comment>
<dbReference type="GO" id="GO:0006096">
    <property type="term" value="P:glycolytic process"/>
    <property type="evidence" value="ECO:0007669"/>
    <property type="project" value="UniProtKB-UniPathway"/>
</dbReference>
<evidence type="ECO:0000313" key="4">
    <source>
        <dbReference type="EMBL" id="KAA8913690.1"/>
    </source>
</evidence>
<dbReference type="InterPro" id="IPR000771">
    <property type="entry name" value="FBA_II"/>
</dbReference>
<name>A0A642V4Z2_9ASCO</name>
<dbReference type="Proteomes" id="UP000761534">
    <property type="component" value="Unassembled WGS sequence"/>
</dbReference>
<dbReference type="PANTHER" id="PTHR30304:SF0">
    <property type="entry name" value="D-TAGATOSE-1,6-BISPHOSPHATE ALDOLASE SUBUNIT GATY-RELATED"/>
    <property type="match status" value="1"/>
</dbReference>
<evidence type="ECO:0000313" key="5">
    <source>
        <dbReference type="Proteomes" id="UP000761534"/>
    </source>
</evidence>
<evidence type="ECO:0000256" key="2">
    <source>
        <dbReference type="PIRSR" id="PIRSR001359-3"/>
    </source>
</evidence>
<dbReference type="GO" id="GO:0004332">
    <property type="term" value="F:fructose-bisphosphate aldolase activity"/>
    <property type="evidence" value="ECO:0007669"/>
    <property type="project" value="UniProtKB-EC"/>
</dbReference>
<organism evidence="4 5">
    <name type="scientific">Trichomonascus ciferrii</name>
    <dbReference type="NCBI Taxonomy" id="44093"/>
    <lineage>
        <taxon>Eukaryota</taxon>
        <taxon>Fungi</taxon>
        <taxon>Dikarya</taxon>
        <taxon>Ascomycota</taxon>
        <taxon>Saccharomycotina</taxon>
        <taxon>Dipodascomycetes</taxon>
        <taxon>Dipodascales</taxon>
        <taxon>Trichomonascaceae</taxon>
        <taxon>Trichomonascus</taxon>
        <taxon>Trichomonascus ciferrii complex</taxon>
    </lineage>
</organism>
<feature type="binding site" evidence="2">
    <location>
        <position position="106"/>
    </location>
    <ligand>
        <name>Zn(2+)</name>
        <dbReference type="ChEBI" id="CHEBI:29105"/>
        <label>2</label>
    </ligand>
</feature>
<dbReference type="Gene3D" id="3.20.20.70">
    <property type="entry name" value="Aldolase class I"/>
    <property type="match status" value="1"/>
</dbReference>
<comment type="catalytic activity">
    <reaction evidence="3">
        <text>beta-D-fructose 1,6-bisphosphate = D-glyceraldehyde 3-phosphate + dihydroxyacetone phosphate</text>
        <dbReference type="Rhea" id="RHEA:14729"/>
        <dbReference type="ChEBI" id="CHEBI:32966"/>
        <dbReference type="ChEBI" id="CHEBI:57642"/>
        <dbReference type="ChEBI" id="CHEBI:59776"/>
        <dbReference type="EC" id="4.1.2.13"/>
    </reaction>
</comment>
<comment type="cofactor">
    <cofactor evidence="2 3">
        <name>Zn(2+)</name>
        <dbReference type="ChEBI" id="CHEBI:29105"/>
    </cofactor>
    <text evidence="2 3">Binds 2 Zn(2+) ions per subunit. One is catalytic and the other provides a structural contribution.</text>
</comment>
<comment type="caution">
    <text evidence="4">The sequence shown here is derived from an EMBL/GenBank/DDBJ whole genome shotgun (WGS) entry which is preliminary data.</text>
</comment>
<comment type="similarity">
    <text evidence="3">Belongs to the class II fructose-bisphosphate aldolase family.</text>
</comment>
<feature type="active site" description="Proton donor" evidence="1">
    <location>
        <position position="84"/>
    </location>
</feature>
<gene>
    <name evidence="4" type="ORF">TRICI_003148</name>
</gene>
<dbReference type="SUPFAM" id="SSF51569">
    <property type="entry name" value="Aldolase"/>
    <property type="match status" value="1"/>
</dbReference>
<dbReference type="Pfam" id="PF01116">
    <property type="entry name" value="F_bP_aldolase"/>
    <property type="match status" value="1"/>
</dbReference>
<feature type="binding site" evidence="2">
    <location>
        <position position="136"/>
    </location>
    <ligand>
        <name>Zn(2+)</name>
        <dbReference type="ChEBI" id="CHEBI:29105"/>
        <label>2</label>
    </ligand>
</feature>
<accession>A0A642V4Z2</accession>
<dbReference type="VEuPathDB" id="FungiDB:TRICI_003148"/>
<keyword evidence="2 3" id="KW-0479">Metal-binding</keyword>
<comment type="function">
    <text evidence="3">Catalyzes the aldol condensation of dihydroxyacetone phosphate (DHAP or glycerone-phosphate) with glyceraldehyde 3-phosphate (G3P) to form fructose 1,6-bisphosphate (FBP) in gluconeogenesis and the reverse reaction in glycolysis.</text>
</comment>
<keyword evidence="2 3" id="KW-0862">Zinc</keyword>
<proteinExistence type="inferred from homology"/>
<dbReference type="OrthoDB" id="2558351at2759"/>